<dbReference type="Pfam" id="PF01753">
    <property type="entry name" value="zf-MYND"/>
    <property type="match status" value="1"/>
</dbReference>
<dbReference type="SUPFAM" id="SSF144232">
    <property type="entry name" value="HIT/MYND zinc finger-like"/>
    <property type="match status" value="1"/>
</dbReference>
<dbReference type="PROSITE" id="PS50865">
    <property type="entry name" value="ZF_MYND_2"/>
    <property type="match status" value="1"/>
</dbReference>
<accession>A0A1Y2F195</accession>
<dbReference type="InParanoid" id="A0A1Y2F195"/>
<organism evidence="6 7">
    <name type="scientific">Leucosporidium creatinivorum</name>
    <dbReference type="NCBI Taxonomy" id="106004"/>
    <lineage>
        <taxon>Eukaryota</taxon>
        <taxon>Fungi</taxon>
        <taxon>Dikarya</taxon>
        <taxon>Basidiomycota</taxon>
        <taxon>Pucciniomycotina</taxon>
        <taxon>Microbotryomycetes</taxon>
        <taxon>Leucosporidiales</taxon>
        <taxon>Leucosporidium</taxon>
    </lineage>
</organism>
<proteinExistence type="predicted"/>
<evidence type="ECO:0000259" key="5">
    <source>
        <dbReference type="PROSITE" id="PS50865"/>
    </source>
</evidence>
<keyword evidence="3" id="KW-0862">Zinc</keyword>
<protein>
    <recommendedName>
        <fullName evidence="5">MYND-type domain-containing protein</fullName>
    </recommendedName>
</protein>
<dbReference type="Gene3D" id="6.10.140.2220">
    <property type="match status" value="1"/>
</dbReference>
<evidence type="ECO:0000313" key="7">
    <source>
        <dbReference type="Proteomes" id="UP000193467"/>
    </source>
</evidence>
<reference evidence="6 7" key="1">
    <citation type="submission" date="2016-07" db="EMBL/GenBank/DDBJ databases">
        <title>Pervasive Adenine N6-methylation of Active Genes in Fungi.</title>
        <authorList>
            <consortium name="DOE Joint Genome Institute"/>
            <person name="Mondo S.J."/>
            <person name="Dannebaum R.O."/>
            <person name="Kuo R.C."/>
            <person name="Labutti K."/>
            <person name="Haridas S."/>
            <person name="Kuo A."/>
            <person name="Salamov A."/>
            <person name="Ahrendt S.R."/>
            <person name="Lipzen A."/>
            <person name="Sullivan W."/>
            <person name="Andreopoulos W.B."/>
            <person name="Clum A."/>
            <person name="Lindquist E."/>
            <person name="Daum C."/>
            <person name="Ramamoorthy G.K."/>
            <person name="Gryganskyi A."/>
            <person name="Culley D."/>
            <person name="Magnuson J.K."/>
            <person name="James T.Y."/>
            <person name="O'Malley M.A."/>
            <person name="Stajich J.E."/>
            <person name="Spatafora J.W."/>
            <person name="Visel A."/>
            <person name="Grigoriev I.V."/>
        </authorList>
    </citation>
    <scope>NUCLEOTIDE SEQUENCE [LARGE SCALE GENOMIC DNA]</scope>
    <source>
        <strain evidence="6 7">62-1032</strain>
    </source>
</reference>
<feature type="domain" description="MYND-type" evidence="5">
    <location>
        <begin position="11"/>
        <end position="56"/>
    </location>
</feature>
<dbReference type="AlphaFoldDB" id="A0A1Y2F195"/>
<keyword evidence="7" id="KW-1185">Reference proteome</keyword>
<keyword evidence="2 4" id="KW-0863">Zinc-finger</keyword>
<dbReference type="Proteomes" id="UP000193467">
    <property type="component" value="Unassembled WGS sequence"/>
</dbReference>
<dbReference type="GO" id="GO:0008270">
    <property type="term" value="F:zinc ion binding"/>
    <property type="evidence" value="ECO:0007669"/>
    <property type="project" value="UniProtKB-KW"/>
</dbReference>
<dbReference type="EMBL" id="MCGR01000031">
    <property type="protein sequence ID" value="ORY77648.1"/>
    <property type="molecule type" value="Genomic_DNA"/>
</dbReference>
<evidence type="ECO:0000256" key="3">
    <source>
        <dbReference type="ARBA" id="ARBA00022833"/>
    </source>
</evidence>
<evidence type="ECO:0000256" key="4">
    <source>
        <dbReference type="PROSITE-ProRule" id="PRU00134"/>
    </source>
</evidence>
<dbReference type="InterPro" id="IPR002893">
    <property type="entry name" value="Znf_MYND"/>
</dbReference>
<gene>
    <name evidence="6" type="ORF">BCR35DRAFT_332562</name>
</gene>
<dbReference type="OrthoDB" id="432970at2759"/>
<evidence type="ECO:0000256" key="1">
    <source>
        <dbReference type="ARBA" id="ARBA00022723"/>
    </source>
</evidence>
<evidence type="ECO:0000256" key="2">
    <source>
        <dbReference type="ARBA" id="ARBA00022771"/>
    </source>
</evidence>
<evidence type="ECO:0000313" key="6">
    <source>
        <dbReference type="EMBL" id="ORY77648.1"/>
    </source>
</evidence>
<name>A0A1Y2F195_9BASI</name>
<keyword evidence="1" id="KW-0479">Metal-binding</keyword>
<comment type="caution">
    <text evidence="6">The sequence shown here is derived from an EMBL/GenBank/DDBJ whole genome shotgun (WGS) entry which is preliminary data.</text>
</comment>
<sequence length="220" mass="24183">MKSRVDFSSCCLNCHATGEPCAADGASLKAFGGCREARYCSTECQKKDRSQHKVFCEAISQRSRGDAPASEDAYRRGFSKTAFHSFGSASMSAFRKLTNSPLEQTHVLAMAFELNESCCEGDGILHRYKVKSSATLPDVYVEQQHCRRTQWDIYTKGSVIYFSGDPSSVRYDENWVTTLGSDLKVGAPSPSLLCFSGSGEKPFGVLGGFVKGWRRAEIHA</sequence>